<dbReference type="OrthoDB" id="1684751at2"/>
<dbReference type="Pfam" id="PF12728">
    <property type="entry name" value="HTH_17"/>
    <property type="match status" value="1"/>
</dbReference>
<evidence type="ECO:0000259" key="1">
    <source>
        <dbReference type="Pfam" id="PF12728"/>
    </source>
</evidence>
<keyword evidence="3" id="KW-1185">Reference proteome</keyword>
<dbReference type="RefSeq" id="WP_020878580.1">
    <property type="nucleotide sequence ID" value="NZ_ATHJ01000121.1"/>
</dbReference>
<sequence>MRLHIPTEFEKWFDRKFCKDIYSPKEIFETLELGKDHVYRSISYGKLDAIKLGGRLLIPRPAIREWLLAEYPRDGGRVE</sequence>
<proteinExistence type="predicted"/>
<name>S7TBV6_DESML</name>
<comment type="caution">
    <text evidence="2">The sequence shown here is derived from an EMBL/GenBank/DDBJ whole genome shotgun (WGS) entry which is preliminary data.</text>
</comment>
<dbReference type="EMBL" id="ATHJ01000121">
    <property type="protein sequence ID" value="EPR34106.1"/>
    <property type="molecule type" value="Genomic_DNA"/>
</dbReference>
<accession>S7TBV6</accession>
<dbReference type="Proteomes" id="UP000014977">
    <property type="component" value="Unassembled WGS sequence"/>
</dbReference>
<dbReference type="InterPro" id="IPR041657">
    <property type="entry name" value="HTH_17"/>
</dbReference>
<feature type="domain" description="Helix-turn-helix" evidence="1">
    <location>
        <begin position="22"/>
        <end position="68"/>
    </location>
</feature>
<dbReference type="GO" id="GO:0003677">
    <property type="term" value="F:DNA binding"/>
    <property type="evidence" value="ECO:0007669"/>
    <property type="project" value="InterPro"/>
</dbReference>
<organism evidence="2 3">
    <name type="scientific">Desulfococcus multivorans DSM 2059</name>
    <dbReference type="NCBI Taxonomy" id="1121405"/>
    <lineage>
        <taxon>Bacteria</taxon>
        <taxon>Pseudomonadati</taxon>
        <taxon>Thermodesulfobacteriota</taxon>
        <taxon>Desulfobacteria</taxon>
        <taxon>Desulfobacterales</taxon>
        <taxon>Desulfococcaceae</taxon>
        <taxon>Desulfococcus</taxon>
    </lineage>
</organism>
<evidence type="ECO:0000313" key="2">
    <source>
        <dbReference type="EMBL" id="EPR34106.1"/>
    </source>
</evidence>
<protein>
    <submittedName>
        <fullName evidence="2">DNA binding domain protein, excisionase family</fullName>
    </submittedName>
</protein>
<evidence type="ECO:0000313" key="3">
    <source>
        <dbReference type="Proteomes" id="UP000014977"/>
    </source>
</evidence>
<gene>
    <name evidence="2" type="ORF">dsmv_3447</name>
</gene>
<dbReference type="NCBIfam" id="TIGR01764">
    <property type="entry name" value="excise"/>
    <property type="match status" value="1"/>
</dbReference>
<reference evidence="2 3" key="1">
    <citation type="journal article" date="2013" name="Genome Announc.">
        <title>Draft genome sequences for three mercury-methylating, sulfate-reducing bacteria.</title>
        <authorList>
            <person name="Brown S.D."/>
            <person name="Hurt R.A.Jr."/>
            <person name="Gilmour C.C."/>
            <person name="Elias D.A."/>
        </authorList>
    </citation>
    <scope>NUCLEOTIDE SEQUENCE [LARGE SCALE GENOMIC DNA]</scope>
    <source>
        <strain evidence="2 3">DSM 2059</strain>
    </source>
</reference>
<dbReference type="AlphaFoldDB" id="S7TBV6"/>
<dbReference type="InterPro" id="IPR010093">
    <property type="entry name" value="SinI_DNA-bd"/>
</dbReference>